<keyword evidence="1" id="KW-0472">Membrane</keyword>
<keyword evidence="1" id="KW-1133">Transmembrane helix</keyword>
<evidence type="ECO:0000256" key="1">
    <source>
        <dbReference type="SAM" id="Phobius"/>
    </source>
</evidence>
<dbReference type="PANTHER" id="PTHR37464:SF1">
    <property type="entry name" value="BLL2463 PROTEIN"/>
    <property type="match status" value="1"/>
</dbReference>
<protein>
    <recommendedName>
        <fullName evidence="2">Aerotolerance regulator N-terminal domain-containing protein</fullName>
    </recommendedName>
</protein>
<proteinExistence type="predicted"/>
<evidence type="ECO:0000259" key="2">
    <source>
        <dbReference type="Pfam" id="PF07584"/>
    </source>
</evidence>
<dbReference type="AlphaFoldDB" id="X0VX30"/>
<feature type="non-terminal residue" evidence="3">
    <location>
        <position position="201"/>
    </location>
</feature>
<dbReference type="PANTHER" id="PTHR37464">
    <property type="entry name" value="BLL2463 PROTEIN"/>
    <property type="match status" value="1"/>
</dbReference>
<dbReference type="NCBIfam" id="TIGR02226">
    <property type="entry name" value="two_anch"/>
    <property type="match status" value="1"/>
</dbReference>
<feature type="transmembrane region" description="Helical" evidence="1">
    <location>
        <begin position="84"/>
        <end position="107"/>
    </location>
</feature>
<name>X0VX30_9ZZZZ</name>
<feature type="domain" description="Aerotolerance regulator N-terminal" evidence="2">
    <location>
        <begin position="1"/>
        <end position="76"/>
    </location>
</feature>
<dbReference type="Pfam" id="PF07584">
    <property type="entry name" value="BatA"/>
    <property type="match status" value="1"/>
</dbReference>
<reference evidence="3" key="1">
    <citation type="journal article" date="2014" name="Front. Microbiol.">
        <title>High frequency of phylogenetically diverse reductive dehalogenase-homologous genes in deep subseafloor sedimentary metagenomes.</title>
        <authorList>
            <person name="Kawai M."/>
            <person name="Futagami T."/>
            <person name="Toyoda A."/>
            <person name="Takaki Y."/>
            <person name="Nishi S."/>
            <person name="Hori S."/>
            <person name="Arai W."/>
            <person name="Tsubouchi T."/>
            <person name="Morono Y."/>
            <person name="Uchiyama I."/>
            <person name="Ito T."/>
            <person name="Fujiyama A."/>
            <person name="Inagaki F."/>
            <person name="Takami H."/>
        </authorList>
    </citation>
    <scope>NUCLEOTIDE SEQUENCE</scope>
    <source>
        <strain evidence="3">Expedition CK06-06</strain>
    </source>
</reference>
<feature type="transmembrane region" description="Helical" evidence="1">
    <location>
        <begin position="6"/>
        <end position="24"/>
    </location>
</feature>
<gene>
    <name evidence="3" type="ORF">S01H1_50664</name>
</gene>
<feature type="transmembrane region" description="Helical" evidence="1">
    <location>
        <begin position="114"/>
        <end position="133"/>
    </location>
</feature>
<comment type="caution">
    <text evidence="3">The sequence shown here is derived from an EMBL/GenBank/DDBJ whole genome shotgun (WGS) entry which is preliminary data.</text>
</comment>
<organism evidence="3">
    <name type="scientific">marine sediment metagenome</name>
    <dbReference type="NCBI Taxonomy" id="412755"/>
    <lineage>
        <taxon>unclassified sequences</taxon>
        <taxon>metagenomes</taxon>
        <taxon>ecological metagenomes</taxon>
    </lineage>
</organism>
<feature type="transmembrane region" description="Helical" evidence="1">
    <location>
        <begin position="56"/>
        <end position="78"/>
    </location>
</feature>
<dbReference type="InterPro" id="IPR011933">
    <property type="entry name" value="Double_TM_dom"/>
</dbReference>
<dbReference type="EMBL" id="BARS01032653">
    <property type="protein sequence ID" value="GAG16963.1"/>
    <property type="molecule type" value="Genomic_DNA"/>
</dbReference>
<sequence length="201" mass="21392">MLFANALLLIGLSAALIPIIIHLLNRRAAENIDWGAMQFLLGSVVSRSRRMLFEEIMLLALRCALIAVLALAMALPFVPQGSTVPWSLMLPALLLGATLLGAGTVLWDTRGWRWALIGAGAFLLLLAVTAGITERWIQSSRWRTSSAGRDVAIVIDGSASMQIKIDGKANFNRAVEEAQAIAAALGPADGASVIVAGLRPR</sequence>
<keyword evidence="1" id="KW-0812">Transmembrane</keyword>
<dbReference type="InterPro" id="IPR024163">
    <property type="entry name" value="Aerotolerance_reg_N"/>
</dbReference>
<accession>X0VX30</accession>
<evidence type="ECO:0000313" key="3">
    <source>
        <dbReference type="EMBL" id="GAG16963.1"/>
    </source>
</evidence>